<sequence>MMRGSNRSSNRWRWAFVAVIYVFNILYFMFQGGKTPMMLFVILNVLIIYLILGQWSGIRLVQGTRTVAQNSGSDGMMHSGMSVDVSLHIRIPGFYPLPYVLVRDRLLRHDGQSVPFETSFVPNWKRSGEVRYTTPPLKRGVYQFASTQCLTRDVFGLFEHSGSFETVSTFSVMPQAVPLRDWYRFRRGLRGPHSHASAPRAAKETTQINGVREYLYGDKLSRVHWNATAKTGEWKSKAFERESLPRTIVILDRDTEAYGHFPERFEVAVSVATSIIDMGMKHETAMGLISPGERATVLPPRIGVEQRSRMMGHLTVVEPDATQPLFVAIQKLEPIWEPGTLIIIVSGAANEDMFRAMSWLSRKGVSLSYIGVDEPDARFGRLIKTTWLQSVRAKGWSAHSVRQLQELPTALEGGGAS</sequence>
<keyword evidence="1" id="KW-0812">Transmembrane</keyword>
<evidence type="ECO:0000256" key="1">
    <source>
        <dbReference type="SAM" id="Phobius"/>
    </source>
</evidence>
<dbReference type="PANTHER" id="PTHR34351:SF2">
    <property type="entry name" value="DUF58 DOMAIN-CONTAINING PROTEIN"/>
    <property type="match status" value="1"/>
</dbReference>
<comment type="caution">
    <text evidence="3">The sequence shown here is derived from an EMBL/GenBank/DDBJ whole genome shotgun (WGS) entry which is preliminary data.</text>
</comment>
<dbReference type="Pfam" id="PF01882">
    <property type="entry name" value="DUF58"/>
    <property type="match status" value="1"/>
</dbReference>
<keyword evidence="1" id="KW-0472">Membrane</keyword>
<proteinExistence type="predicted"/>
<dbReference type="EMBL" id="QGTQ01000018">
    <property type="protein sequence ID" value="PWV98423.1"/>
    <property type="molecule type" value="Genomic_DNA"/>
</dbReference>
<evidence type="ECO:0000259" key="2">
    <source>
        <dbReference type="Pfam" id="PF01882"/>
    </source>
</evidence>
<accession>A0A2V2YQV4</accession>
<organism evidence="3 4">
    <name type="scientific">Paenibacillus cellulosilyticus</name>
    <dbReference type="NCBI Taxonomy" id="375489"/>
    <lineage>
        <taxon>Bacteria</taxon>
        <taxon>Bacillati</taxon>
        <taxon>Bacillota</taxon>
        <taxon>Bacilli</taxon>
        <taxon>Bacillales</taxon>
        <taxon>Paenibacillaceae</taxon>
        <taxon>Paenibacillus</taxon>
    </lineage>
</organism>
<feature type="transmembrane region" description="Helical" evidence="1">
    <location>
        <begin position="12"/>
        <end position="30"/>
    </location>
</feature>
<feature type="domain" description="DUF58" evidence="2">
    <location>
        <begin position="211"/>
        <end position="363"/>
    </location>
</feature>
<evidence type="ECO:0000313" key="4">
    <source>
        <dbReference type="Proteomes" id="UP000246635"/>
    </source>
</evidence>
<dbReference type="Proteomes" id="UP000246635">
    <property type="component" value="Unassembled WGS sequence"/>
</dbReference>
<protein>
    <submittedName>
        <fullName evidence="3">Uncharacterized protein (DUF58 family)</fullName>
    </submittedName>
</protein>
<name>A0A2V2YQV4_9BACL</name>
<keyword evidence="4" id="KW-1185">Reference proteome</keyword>
<evidence type="ECO:0000313" key="3">
    <source>
        <dbReference type="EMBL" id="PWV98423.1"/>
    </source>
</evidence>
<gene>
    <name evidence="3" type="ORF">DFQ01_11858</name>
</gene>
<dbReference type="PANTHER" id="PTHR34351">
    <property type="entry name" value="SLR1927 PROTEIN-RELATED"/>
    <property type="match status" value="1"/>
</dbReference>
<reference evidence="3 4" key="1">
    <citation type="submission" date="2018-05" db="EMBL/GenBank/DDBJ databases">
        <title>Genomic Encyclopedia of Type Strains, Phase III (KMG-III): the genomes of soil and plant-associated and newly described type strains.</title>
        <authorList>
            <person name="Whitman W."/>
        </authorList>
    </citation>
    <scope>NUCLEOTIDE SEQUENCE [LARGE SCALE GENOMIC DNA]</scope>
    <source>
        <strain evidence="3 4">CECT 5696</strain>
    </source>
</reference>
<dbReference type="InterPro" id="IPR002881">
    <property type="entry name" value="DUF58"/>
</dbReference>
<keyword evidence="1" id="KW-1133">Transmembrane helix</keyword>
<dbReference type="AlphaFoldDB" id="A0A2V2YQV4"/>
<feature type="transmembrane region" description="Helical" evidence="1">
    <location>
        <begin position="36"/>
        <end position="55"/>
    </location>
</feature>